<dbReference type="InterPro" id="IPR005650">
    <property type="entry name" value="BlaI_family"/>
</dbReference>
<sequence length="290" mass="31930">MTAREIRYRMTRAEFDVVSVFGSLLATEVPGPVFVAVLAHRGYSASSVRNQLRRMVERGVLVSRRCGRHANYRRAVQINHQYERLSGSLALPVYTGSFPALIVTIPESDRSHRDRVVYLARLCGYRQVRAGVLIALDLPAADRLRAALTEARVDHDGVDACTLVPESREQARAWVRRAFDPAAAGAAVDALAARVAAMVADPDLDQARYFDVFHALSAETSRTRPLPRSLAPGYDADTRLAALANRVVGVWLERFASAMFDEVAGLPEAASIEWDLARWSATGTAPPDFR</sequence>
<keyword evidence="4" id="KW-0804">Transcription</keyword>
<dbReference type="Gene3D" id="1.10.10.10">
    <property type="entry name" value="Winged helix-like DNA-binding domain superfamily/Winged helix DNA-binding domain"/>
    <property type="match status" value="1"/>
</dbReference>
<name>A0A8J4AF18_9ACTN</name>
<proteinExistence type="inferred from homology"/>
<dbReference type="AlphaFoldDB" id="A0A8J4AF18"/>
<dbReference type="InterPro" id="IPR036388">
    <property type="entry name" value="WH-like_DNA-bd_sf"/>
</dbReference>
<reference evidence="6" key="1">
    <citation type="journal article" date="2021" name="Int. J. Syst. Evol. Microbiol.">
        <title>Actinocatenispora comari sp. nov., an endophytic actinomycete isolated from aerial parts of Comarum salesowianum.</title>
        <authorList>
            <person name="Oyunbileg N."/>
            <person name="Iizaka Y."/>
            <person name="Hamada M."/>
            <person name="Davaapurev B.O."/>
            <person name="Fukumoto A."/>
            <person name="Tsetseg B."/>
            <person name="Kato F."/>
            <person name="Tamura T."/>
            <person name="Batkhuu J."/>
            <person name="Anzai Y."/>
        </authorList>
    </citation>
    <scope>NUCLEOTIDE SEQUENCE [LARGE SCALE GENOMIC DNA]</scope>
    <source>
        <strain evidence="6">NUM-2625</strain>
    </source>
</reference>
<dbReference type="Proteomes" id="UP000614996">
    <property type="component" value="Unassembled WGS sequence"/>
</dbReference>
<keyword evidence="6" id="KW-1185">Reference proteome</keyword>
<accession>A0A8J4AF18</accession>
<evidence type="ECO:0000256" key="1">
    <source>
        <dbReference type="ARBA" id="ARBA00011046"/>
    </source>
</evidence>
<dbReference type="GO" id="GO:0045892">
    <property type="term" value="P:negative regulation of DNA-templated transcription"/>
    <property type="evidence" value="ECO:0007669"/>
    <property type="project" value="InterPro"/>
</dbReference>
<comment type="caution">
    <text evidence="5">The sequence shown here is derived from an EMBL/GenBank/DDBJ whole genome shotgun (WGS) entry which is preliminary data.</text>
</comment>
<dbReference type="EMBL" id="BOPO01000053">
    <property type="protein sequence ID" value="GIL27932.1"/>
    <property type="molecule type" value="Genomic_DNA"/>
</dbReference>
<organism evidence="5 6">
    <name type="scientific">Actinocatenispora comari</name>
    <dbReference type="NCBI Taxonomy" id="2807577"/>
    <lineage>
        <taxon>Bacteria</taxon>
        <taxon>Bacillati</taxon>
        <taxon>Actinomycetota</taxon>
        <taxon>Actinomycetes</taxon>
        <taxon>Micromonosporales</taxon>
        <taxon>Micromonosporaceae</taxon>
        <taxon>Actinocatenispora</taxon>
    </lineage>
</organism>
<evidence type="ECO:0008006" key="7">
    <source>
        <dbReference type="Google" id="ProtNLM"/>
    </source>
</evidence>
<evidence type="ECO:0000313" key="6">
    <source>
        <dbReference type="Proteomes" id="UP000614996"/>
    </source>
</evidence>
<dbReference type="GO" id="GO:0003677">
    <property type="term" value="F:DNA binding"/>
    <property type="evidence" value="ECO:0007669"/>
    <property type="project" value="UniProtKB-KW"/>
</dbReference>
<dbReference type="RefSeq" id="WP_207125640.1">
    <property type="nucleotide sequence ID" value="NZ_BOPO01000053.1"/>
</dbReference>
<comment type="similarity">
    <text evidence="1">Belongs to the BlaI transcriptional regulatory family.</text>
</comment>
<dbReference type="InterPro" id="IPR036390">
    <property type="entry name" value="WH_DNA-bd_sf"/>
</dbReference>
<keyword evidence="2" id="KW-0805">Transcription regulation</keyword>
<evidence type="ECO:0000256" key="2">
    <source>
        <dbReference type="ARBA" id="ARBA00023015"/>
    </source>
</evidence>
<protein>
    <recommendedName>
        <fullName evidence="7">PaaX family transcriptional regulator</fullName>
    </recommendedName>
</protein>
<dbReference type="Pfam" id="PF03965">
    <property type="entry name" value="Penicillinase_R"/>
    <property type="match status" value="1"/>
</dbReference>
<gene>
    <name evidence="5" type="ORF">NUM_31860</name>
</gene>
<evidence type="ECO:0000313" key="5">
    <source>
        <dbReference type="EMBL" id="GIL27932.1"/>
    </source>
</evidence>
<evidence type="ECO:0000256" key="4">
    <source>
        <dbReference type="ARBA" id="ARBA00023163"/>
    </source>
</evidence>
<keyword evidence="3" id="KW-0238">DNA-binding</keyword>
<dbReference type="SUPFAM" id="SSF46785">
    <property type="entry name" value="Winged helix' DNA-binding domain"/>
    <property type="match status" value="1"/>
</dbReference>
<evidence type="ECO:0000256" key="3">
    <source>
        <dbReference type="ARBA" id="ARBA00023125"/>
    </source>
</evidence>